<evidence type="ECO:0000313" key="3">
    <source>
        <dbReference type="EMBL" id="OIJ88502.1"/>
    </source>
</evidence>
<name>A0A1S2P4S0_9ACTN</name>
<evidence type="ECO:0000256" key="2">
    <source>
        <dbReference type="SAM" id="SignalP"/>
    </source>
</evidence>
<organism evidence="3 4">
    <name type="scientific">Streptomyces colonosanans</name>
    <dbReference type="NCBI Taxonomy" id="1428652"/>
    <lineage>
        <taxon>Bacteria</taxon>
        <taxon>Bacillati</taxon>
        <taxon>Actinomycetota</taxon>
        <taxon>Actinomycetes</taxon>
        <taxon>Kitasatosporales</taxon>
        <taxon>Streptomycetaceae</taxon>
        <taxon>Streptomyces</taxon>
    </lineage>
</organism>
<feature type="region of interest" description="Disordered" evidence="1">
    <location>
        <begin position="77"/>
        <end position="135"/>
    </location>
</feature>
<feature type="chain" id="PRO_5039463097" evidence="2">
    <location>
        <begin position="33"/>
        <end position="135"/>
    </location>
</feature>
<dbReference type="AlphaFoldDB" id="A0A1S2P4S0"/>
<feature type="signal peptide" evidence="2">
    <location>
        <begin position="1"/>
        <end position="32"/>
    </location>
</feature>
<evidence type="ECO:0000256" key="1">
    <source>
        <dbReference type="SAM" id="MobiDB-lite"/>
    </source>
</evidence>
<dbReference type="RefSeq" id="WP_143064642.1">
    <property type="nucleotide sequence ID" value="NZ_MLYP01000057.1"/>
</dbReference>
<proteinExistence type="predicted"/>
<protein>
    <submittedName>
        <fullName evidence="3">Uncharacterized protein</fullName>
    </submittedName>
</protein>
<gene>
    <name evidence="3" type="ORF">BIV24_21645</name>
</gene>
<sequence length="135" mass="13715">MNEASRTRRMCAAATAALVAALLTLVTAFAVAGAPVRHAPADPAPSRAAAVAAAHHTGPLADDACLTTCTARARALRTPLGERTTPPGDLAILPLSTSAVRAQPPRAPPSSEHPPLTTRHTPCDRGRAPPAPSSI</sequence>
<reference evidence="3 4" key="1">
    <citation type="submission" date="2016-10" db="EMBL/GenBank/DDBJ databases">
        <title>Genome sequence of Streptomyces sp. MUSC 93.</title>
        <authorList>
            <person name="Lee L.-H."/>
            <person name="Ser H.-L."/>
            <person name="Law J.W.-F."/>
        </authorList>
    </citation>
    <scope>NUCLEOTIDE SEQUENCE [LARGE SCALE GENOMIC DNA]</scope>
    <source>
        <strain evidence="3 4">MUSC 93</strain>
    </source>
</reference>
<keyword evidence="4" id="KW-1185">Reference proteome</keyword>
<accession>A0A1S2P4S0</accession>
<dbReference type="EMBL" id="MLYP01000057">
    <property type="protein sequence ID" value="OIJ88502.1"/>
    <property type="molecule type" value="Genomic_DNA"/>
</dbReference>
<evidence type="ECO:0000313" key="4">
    <source>
        <dbReference type="Proteomes" id="UP000179935"/>
    </source>
</evidence>
<keyword evidence="2" id="KW-0732">Signal</keyword>
<comment type="caution">
    <text evidence="3">The sequence shown here is derived from an EMBL/GenBank/DDBJ whole genome shotgun (WGS) entry which is preliminary data.</text>
</comment>
<dbReference type="Proteomes" id="UP000179935">
    <property type="component" value="Unassembled WGS sequence"/>
</dbReference>
<dbReference type="STRING" id="1428652.BIV24_21645"/>